<keyword evidence="4" id="KW-0963">Cytoplasm</keyword>
<dbReference type="PROSITE" id="PS00076">
    <property type="entry name" value="PYRIDINE_REDOX_1"/>
    <property type="match status" value="1"/>
</dbReference>
<proteinExistence type="inferred from homology"/>
<protein>
    <recommendedName>
        <fullName evidence="14">Dihydrolipoyl dehydrogenase</fullName>
    </recommendedName>
</protein>
<dbReference type="FunFam" id="3.30.390.30:FF:000001">
    <property type="entry name" value="Dihydrolipoyl dehydrogenase"/>
    <property type="match status" value="1"/>
</dbReference>
<dbReference type="EMBL" id="UINC01002844">
    <property type="protein sequence ID" value="SVA00856.1"/>
    <property type="molecule type" value="Genomic_DNA"/>
</dbReference>
<evidence type="ECO:0000256" key="4">
    <source>
        <dbReference type="ARBA" id="ARBA00022490"/>
    </source>
</evidence>
<dbReference type="NCBIfam" id="TIGR01350">
    <property type="entry name" value="lipoamide_DH"/>
    <property type="match status" value="1"/>
</dbReference>
<evidence type="ECO:0000256" key="9">
    <source>
        <dbReference type="ARBA" id="ARBA00023157"/>
    </source>
</evidence>
<dbReference type="PANTHER" id="PTHR22912:SF217">
    <property type="entry name" value="DIHYDROLIPOYL DEHYDROGENASE"/>
    <property type="match status" value="1"/>
</dbReference>
<dbReference type="SUPFAM" id="SSF55424">
    <property type="entry name" value="FAD/NAD-linked reductases, dimerisation (C-terminal) domain"/>
    <property type="match status" value="1"/>
</dbReference>
<evidence type="ECO:0000256" key="1">
    <source>
        <dbReference type="ARBA" id="ARBA00001974"/>
    </source>
</evidence>
<dbReference type="SUPFAM" id="SSF51905">
    <property type="entry name" value="FAD/NAD(P)-binding domain"/>
    <property type="match status" value="1"/>
</dbReference>
<dbReference type="PRINTS" id="PR00368">
    <property type="entry name" value="FADPNR"/>
</dbReference>
<dbReference type="Gene3D" id="3.30.390.30">
    <property type="match status" value="1"/>
</dbReference>
<evidence type="ECO:0000256" key="5">
    <source>
        <dbReference type="ARBA" id="ARBA00022630"/>
    </source>
</evidence>
<dbReference type="GO" id="GO:0006103">
    <property type="term" value="P:2-oxoglutarate metabolic process"/>
    <property type="evidence" value="ECO:0007669"/>
    <property type="project" value="TreeGrafter"/>
</dbReference>
<dbReference type="PIRSF" id="PIRSF000350">
    <property type="entry name" value="Mercury_reductase_MerA"/>
    <property type="match status" value="1"/>
</dbReference>
<dbReference type="GO" id="GO:0005737">
    <property type="term" value="C:cytoplasm"/>
    <property type="evidence" value="ECO:0007669"/>
    <property type="project" value="UniProtKB-SubCell"/>
</dbReference>
<keyword evidence="9" id="KW-1015">Disulfide bond</keyword>
<keyword evidence="8" id="KW-0520">NAD</keyword>
<dbReference type="Pfam" id="PF07992">
    <property type="entry name" value="Pyr_redox_2"/>
    <property type="match status" value="1"/>
</dbReference>
<evidence type="ECO:0000256" key="3">
    <source>
        <dbReference type="ARBA" id="ARBA00007532"/>
    </source>
</evidence>
<dbReference type="PANTHER" id="PTHR22912">
    <property type="entry name" value="DISULFIDE OXIDOREDUCTASE"/>
    <property type="match status" value="1"/>
</dbReference>
<dbReference type="InterPro" id="IPR036188">
    <property type="entry name" value="FAD/NAD-bd_sf"/>
</dbReference>
<feature type="domain" description="Pyridine nucleotide-disulphide oxidoreductase dimerisation" evidence="11">
    <location>
        <begin position="344"/>
        <end position="453"/>
    </location>
</feature>
<name>A0A381SA01_9ZZZZ</name>
<dbReference type="AlphaFoldDB" id="A0A381SA01"/>
<comment type="subcellular location">
    <subcellularLocation>
        <location evidence="2">Cytoplasm</location>
    </subcellularLocation>
</comment>
<dbReference type="PRINTS" id="PR00411">
    <property type="entry name" value="PNDRDTASEI"/>
</dbReference>
<evidence type="ECO:0000256" key="10">
    <source>
        <dbReference type="ARBA" id="ARBA00023284"/>
    </source>
</evidence>
<keyword evidence="6" id="KW-0274">FAD</keyword>
<dbReference type="InterPro" id="IPR050151">
    <property type="entry name" value="Class-I_Pyr_Nuc-Dis_Oxidored"/>
</dbReference>
<dbReference type="InterPro" id="IPR004099">
    <property type="entry name" value="Pyr_nucl-diS_OxRdtase_dimer"/>
</dbReference>
<dbReference type="InterPro" id="IPR016156">
    <property type="entry name" value="FAD/NAD-linked_Rdtase_dimer_sf"/>
</dbReference>
<keyword evidence="10" id="KW-0676">Redox-active center</keyword>
<dbReference type="InterPro" id="IPR023753">
    <property type="entry name" value="FAD/NAD-binding_dom"/>
</dbReference>
<gene>
    <name evidence="13" type="ORF">METZ01_LOCUS53710</name>
</gene>
<sequence length="463" mass="49238">MADYEVVIIGAGPGGYVAAIRAAQLGFNTAIIERDTVGGICLNWGCIPSKSLLRNAEVLNLIKDANEYGISFDNLNYDYGEAIDRSRQVVDKLTTGVQYLLRKNNVEHLTGKASLIDAKTISVESSNGDSETITSENIIIATGARQRDIPSMPIDHDIVMNSRDALELREVPRRIVIVGGGATGVEFSHVYRSYGSEVTIVELMDRLIPNEDEEISASLEKSFSDHGVKSLTGVSVNSITVSDGVANVNISSDGTDTNLECDKVLVAVGVQGNSDGIGLENTGVTTDRGFIPVGENMETNVSGIYAIGDVTGKMLLAHVASAQAIVAVEYIAGLDPEQLDYSLMPRAIYCKPQVASFGLSEAQARDQGIDIKVGKFPFSASGKAIALGETDGMVKLIVDQEIGEIIGAHMIGAEVTELLGELSITKMLEGTATEIGLLVHPHPTISEMVKEAALDTMGEAIHI</sequence>
<dbReference type="InterPro" id="IPR001100">
    <property type="entry name" value="Pyr_nuc-diS_OxRdtase"/>
</dbReference>
<dbReference type="Pfam" id="PF02852">
    <property type="entry name" value="Pyr_redox_dim"/>
    <property type="match status" value="1"/>
</dbReference>
<evidence type="ECO:0000256" key="2">
    <source>
        <dbReference type="ARBA" id="ARBA00004496"/>
    </source>
</evidence>
<evidence type="ECO:0000256" key="7">
    <source>
        <dbReference type="ARBA" id="ARBA00023002"/>
    </source>
</evidence>
<reference evidence="13" key="1">
    <citation type="submission" date="2018-05" db="EMBL/GenBank/DDBJ databases">
        <authorList>
            <person name="Lanie J.A."/>
            <person name="Ng W.-L."/>
            <person name="Kazmierczak K.M."/>
            <person name="Andrzejewski T.M."/>
            <person name="Davidsen T.M."/>
            <person name="Wayne K.J."/>
            <person name="Tettelin H."/>
            <person name="Glass J.I."/>
            <person name="Rusch D."/>
            <person name="Podicherti R."/>
            <person name="Tsui H.-C.T."/>
            <person name="Winkler M.E."/>
        </authorList>
    </citation>
    <scope>NUCLEOTIDE SEQUENCE</scope>
</reference>
<evidence type="ECO:0000313" key="13">
    <source>
        <dbReference type="EMBL" id="SVA00856.1"/>
    </source>
</evidence>
<evidence type="ECO:0000256" key="6">
    <source>
        <dbReference type="ARBA" id="ARBA00022827"/>
    </source>
</evidence>
<accession>A0A381SA01</accession>
<evidence type="ECO:0000256" key="8">
    <source>
        <dbReference type="ARBA" id="ARBA00023027"/>
    </source>
</evidence>
<evidence type="ECO:0008006" key="14">
    <source>
        <dbReference type="Google" id="ProtNLM"/>
    </source>
</evidence>
<dbReference type="InterPro" id="IPR012999">
    <property type="entry name" value="Pyr_OxRdtase_I_AS"/>
</dbReference>
<evidence type="ECO:0000259" key="11">
    <source>
        <dbReference type="Pfam" id="PF02852"/>
    </source>
</evidence>
<evidence type="ECO:0000259" key="12">
    <source>
        <dbReference type="Pfam" id="PF07992"/>
    </source>
</evidence>
<dbReference type="GO" id="GO:0050660">
    <property type="term" value="F:flavin adenine dinucleotide binding"/>
    <property type="evidence" value="ECO:0007669"/>
    <property type="project" value="InterPro"/>
</dbReference>
<comment type="cofactor">
    <cofactor evidence="1">
        <name>FAD</name>
        <dbReference type="ChEBI" id="CHEBI:57692"/>
    </cofactor>
</comment>
<organism evidence="13">
    <name type="scientific">marine metagenome</name>
    <dbReference type="NCBI Taxonomy" id="408172"/>
    <lineage>
        <taxon>unclassified sequences</taxon>
        <taxon>metagenomes</taxon>
        <taxon>ecological metagenomes</taxon>
    </lineage>
</organism>
<keyword evidence="7" id="KW-0560">Oxidoreductase</keyword>
<dbReference type="InterPro" id="IPR006258">
    <property type="entry name" value="Lipoamide_DH"/>
</dbReference>
<dbReference type="Gene3D" id="3.50.50.60">
    <property type="entry name" value="FAD/NAD(P)-binding domain"/>
    <property type="match status" value="2"/>
</dbReference>
<keyword evidence="5" id="KW-0285">Flavoprotein</keyword>
<dbReference type="GO" id="GO:0004148">
    <property type="term" value="F:dihydrolipoyl dehydrogenase (NADH) activity"/>
    <property type="evidence" value="ECO:0007669"/>
    <property type="project" value="InterPro"/>
</dbReference>
<feature type="domain" description="FAD/NAD(P)-binding" evidence="12">
    <location>
        <begin position="4"/>
        <end position="324"/>
    </location>
</feature>
<comment type="similarity">
    <text evidence="3">Belongs to the class-I pyridine nucleotide-disulfide oxidoreductase family.</text>
</comment>